<dbReference type="Proteomes" id="UP000051790">
    <property type="component" value="Unassembled WGS sequence"/>
</dbReference>
<evidence type="ECO:0000256" key="1">
    <source>
        <dbReference type="ARBA" id="ARBA00009497"/>
    </source>
</evidence>
<dbReference type="PATRIC" id="fig|1423769.4.peg.524"/>
<dbReference type="InterPro" id="IPR012347">
    <property type="entry name" value="Ferritin-like"/>
</dbReference>
<accession>A0A0R1QYD9</accession>
<dbReference type="OrthoDB" id="9797023at2"/>
<dbReference type="RefSeq" id="WP_056963182.1">
    <property type="nucleotide sequence ID" value="NZ_AZEU01000112.1"/>
</dbReference>
<dbReference type="PANTHER" id="PTHR42932:SF1">
    <property type="entry name" value="GENERAL STRESS PROTEIN 20U"/>
    <property type="match status" value="1"/>
</dbReference>
<dbReference type="InterPro" id="IPR002177">
    <property type="entry name" value="DPS_DNA-bd"/>
</dbReference>
<comment type="caution">
    <text evidence="4">The sequence shown here is derived from an EMBL/GenBank/DDBJ whole genome shotgun (WGS) entry which is preliminary data.</text>
</comment>
<dbReference type="GO" id="GO:0016722">
    <property type="term" value="F:oxidoreductase activity, acting on metal ions"/>
    <property type="evidence" value="ECO:0007669"/>
    <property type="project" value="InterPro"/>
</dbReference>
<dbReference type="PIRSF" id="PIRSF005900">
    <property type="entry name" value="Dps"/>
    <property type="match status" value="1"/>
</dbReference>
<dbReference type="CDD" id="cd01043">
    <property type="entry name" value="DPS"/>
    <property type="match status" value="1"/>
</dbReference>
<proteinExistence type="inferred from homology"/>
<dbReference type="InterPro" id="IPR023188">
    <property type="entry name" value="DPS_DNA-bd_CS"/>
</dbReference>
<dbReference type="PROSITE" id="PS00818">
    <property type="entry name" value="DPS_1"/>
    <property type="match status" value="1"/>
</dbReference>
<dbReference type="Gene3D" id="1.20.1260.10">
    <property type="match status" value="1"/>
</dbReference>
<protein>
    <submittedName>
        <fullName evidence="4">Ferritin, Dps family protein</fullName>
    </submittedName>
</protein>
<keyword evidence="5" id="KW-1185">Reference proteome</keyword>
<dbReference type="GO" id="GO:0008199">
    <property type="term" value="F:ferric iron binding"/>
    <property type="evidence" value="ECO:0007669"/>
    <property type="project" value="InterPro"/>
</dbReference>
<dbReference type="SUPFAM" id="SSF47240">
    <property type="entry name" value="Ferritin-like"/>
    <property type="match status" value="1"/>
</dbReference>
<reference evidence="4 5" key="1">
    <citation type="journal article" date="2015" name="Genome Announc.">
        <title>Expanding the biotechnology potential of lactobacilli through comparative genomics of 213 strains and associated genera.</title>
        <authorList>
            <person name="Sun Z."/>
            <person name="Harris H.M."/>
            <person name="McCann A."/>
            <person name="Guo C."/>
            <person name="Argimon S."/>
            <person name="Zhang W."/>
            <person name="Yang X."/>
            <person name="Jeffery I.B."/>
            <person name="Cooney J.C."/>
            <person name="Kagawa T.F."/>
            <person name="Liu W."/>
            <person name="Song Y."/>
            <person name="Salvetti E."/>
            <person name="Wrobel A."/>
            <person name="Rasinkangas P."/>
            <person name="Parkhill J."/>
            <person name="Rea M.C."/>
            <person name="O'Sullivan O."/>
            <person name="Ritari J."/>
            <person name="Douillard F.P."/>
            <person name="Paul Ross R."/>
            <person name="Yang R."/>
            <person name="Briner A.E."/>
            <person name="Felis G.E."/>
            <person name="de Vos W.M."/>
            <person name="Barrangou R."/>
            <person name="Klaenhammer T.R."/>
            <person name="Caufield P.W."/>
            <person name="Cui Y."/>
            <person name="Zhang H."/>
            <person name="O'Toole P.W."/>
        </authorList>
    </citation>
    <scope>NUCLEOTIDE SEQUENCE [LARGE SCALE GENOMIC DNA]</scope>
    <source>
        <strain evidence="4 5">DSM 13343</strain>
    </source>
</reference>
<dbReference type="AlphaFoldDB" id="A0A0R1QYD9"/>
<name>A0A0R1QYD9_9LACO</name>
<dbReference type="InterPro" id="IPR008331">
    <property type="entry name" value="Ferritin_DPS_dom"/>
</dbReference>
<sequence>MQYPQTKTVLNQLVADLSQMAAVIHQTHWYMRGPEFLFLHPLMDEYQDEINDQLDVVAERLIVIDGAPYSTLEEFAEHSGIQSIPGSYDATIDERFARLIAGYRHLQKVYQEGIDTAGQEGDDSTQDILTGFHTDIEKRIWMLSAQRGHAPEIDD</sequence>
<evidence type="ECO:0000313" key="5">
    <source>
        <dbReference type="Proteomes" id="UP000051790"/>
    </source>
</evidence>
<dbReference type="PRINTS" id="PR01346">
    <property type="entry name" value="HELNAPAPROT"/>
</dbReference>
<dbReference type="EMBL" id="AZEU01000112">
    <property type="protein sequence ID" value="KRL46163.1"/>
    <property type="molecule type" value="Genomic_DNA"/>
</dbReference>
<gene>
    <name evidence="4" type="ORF">FD01_GL000492</name>
</gene>
<organism evidence="4 5">
    <name type="scientific">Lacticaseibacillus manihotivorans DSM 13343 = JCM 12514</name>
    <dbReference type="NCBI Taxonomy" id="1423769"/>
    <lineage>
        <taxon>Bacteria</taxon>
        <taxon>Bacillati</taxon>
        <taxon>Bacillota</taxon>
        <taxon>Bacilli</taxon>
        <taxon>Lactobacillales</taxon>
        <taxon>Lactobacillaceae</taxon>
        <taxon>Lacticaseibacillus</taxon>
    </lineage>
</organism>
<dbReference type="InterPro" id="IPR009078">
    <property type="entry name" value="Ferritin-like_SF"/>
</dbReference>
<feature type="domain" description="Ferritin/DPS" evidence="3">
    <location>
        <begin position="10"/>
        <end position="148"/>
    </location>
</feature>
<dbReference type="Pfam" id="PF00210">
    <property type="entry name" value="Ferritin"/>
    <property type="match status" value="1"/>
</dbReference>
<comment type="similarity">
    <text evidence="1 2">Belongs to the Dps family.</text>
</comment>
<evidence type="ECO:0000313" key="4">
    <source>
        <dbReference type="EMBL" id="KRL46163.1"/>
    </source>
</evidence>
<dbReference type="PANTHER" id="PTHR42932">
    <property type="entry name" value="GENERAL STRESS PROTEIN 20U"/>
    <property type="match status" value="1"/>
</dbReference>
<dbReference type="PROSITE" id="PS00819">
    <property type="entry name" value="DPS_2"/>
    <property type="match status" value="1"/>
</dbReference>
<evidence type="ECO:0000259" key="3">
    <source>
        <dbReference type="Pfam" id="PF00210"/>
    </source>
</evidence>
<evidence type="ECO:0000256" key="2">
    <source>
        <dbReference type="RuleBase" id="RU003875"/>
    </source>
</evidence>